<accession>A0ACC0BNG9</accession>
<sequence length="300" mass="33643">MHRSVPRTRASSDGVDDSDSGEWIYLKRGVDREGCGPIGLRGHCIKLCSWVRLPSRESGGTRHLEAVLMCFDSLRLSSCAQNPHCREACRYPTQAAVNLVAGLGVSQVVSKVLVRFVIIVTEDYDYMSQKKRLLVLRLLSQQKKLFGRWFCIQYILSITLRCRSVNAKMEMLLERTVEVQGDSNCFNQFEGSAVIVRMDRLTGHLIVSTPIDMSKIAEAKYPDCDIYVENVILSGDLIALPFEDYGMILGMDGSEPSKTYMILAPDLHAASEDCIVRDLSPIRGPLLMTWTIRTRENGST</sequence>
<name>A0ACC0BNG9_CATRO</name>
<organism evidence="1 2">
    <name type="scientific">Catharanthus roseus</name>
    <name type="common">Madagascar periwinkle</name>
    <name type="synonym">Vinca rosea</name>
    <dbReference type="NCBI Taxonomy" id="4058"/>
    <lineage>
        <taxon>Eukaryota</taxon>
        <taxon>Viridiplantae</taxon>
        <taxon>Streptophyta</taxon>
        <taxon>Embryophyta</taxon>
        <taxon>Tracheophyta</taxon>
        <taxon>Spermatophyta</taxon>
        <taxon>Magnoliopsida</taxon>
        <taxon>eudicotyledons</taxon>
        <taxon>Gunneridae</taxon>
        <taxon>Pentapetalae</taxon>
        <taxon>asterids</taxon>
        <taxon>lamiids</taxon>
        <taxon>Gentianales</taxon>
        <taxon>Apocynaceae</taxon>
        <taxon>Rauvolfioideae</taxon>
        <taxon>Vinceae</taxon>
        <taxon>Catharanthinae</taxon>
        <taxon>Catharanthus</taxon>
    </lineage>
</organism>
<proteinExistence type="predicted"/>
<dbReference type="Proteomes" id="UP001060085">
    <property type="component" value="Linkage Group LG03"/>
</dbReference>
<evidence type="ECO:0000313" key="1">
    <source>
        <dbReference type="EMBL" id="KAI5674160.1"/>
    </source>
</evidence>
<dbReference type="EMBL" id="CM044703">
    <property type="protein sequence ID" value="KAI5674160.1"/>
    <property type="molecule type" value="Genomic_DNA"/>
</dbReference>
<keyword evidence="2" id="KW-1185">Reference proteome</keyword>
<evidence type="ECO:0000313" key="2">
    <source>
        <dbReference type="Proteomes" id="UP001060085"/>
    </source>
</evidence>
<protein>
    <submittedName>
        <fullName evidence="1">Uncharacterized protein</fullName>
    </submittedName>
</protein>
<comment type="caution">
    <text evidence="1">The sequence shown here is derived from an EMBL/GenBank/DDBJ whole genome shotgun (WGS) entry which is preliminary data.</text>
</comment>
<reference evidence="2" key="1">
    <citation type="journal article" date="2023" name="Nat. Plants">
        <title>Single-cell RNA sequencing provides a high-resolution roadmap for understanding the multicellular compartmentation of specialized metabolism.</title>
        <authorList>
            <person name="Sun S."/>
            <person name="Shen X."/>
            <person name="Li Y."/>
            <person name="Li Y."/>
            <person name="Wang S."/>
            <person name="Li R."/>
            <person name="Zhang H."/>
            <person name="Shen G."/>
            <person name="Guo B."/>
            <person name="Wei J."/>
            <person name="Xu J."/>
            <person name="St-Pierre B."/>
            <person name="Chen S."/>
            <person name="Sun C."/>
        </authorList>
    </citation>
    <scope>NUCLEOTIDE SEQUENCE [LARGE SCALE GENOMIC DNA]</scope>
</reference>
<gene>
    <name evidence="1" type="ORF">M9H77_14524</name>
</gene>